<gene>
    <name evidence="2" type="ORF">F4V45_09190</name>
</gene>
<organism evidence="2 3">
    <name type="scientific">Helicobacter canis</name>
    <dbReference type="NCBI Taxonomy" id="29419"/>
    <lineage>
        <taxon>Bacteria</taxon>
        <taxon>Pseudomonadati</taxon>
        <taxon>Campylobacterota</taxon>
        <taxon>Epsilonproteobacteria</taxon>
        <taxon>Campylobacterales</taxon>
        <taxon>Helicobacteraceae</taxon>
        <taxon>Helicobacter</taxon>
    </lineage>
</organism>
<dbReference type="RefSeq" id="WP_150338017.1">
    <property type="nucleotide sequence ID" value="NZ_JAERIX010000047.1"/>
</dbReference>
<protein>
    <submittedName>
        <fullName evidence="2">Methylenetetrahydrofolate reductase</fullName>
    </submittedName>
</protein>
<dbReference type="Proteomes" id="UP000323707">
    <property type="component" value="Unassembled WGS sequence"/>
</dbReference>
<dbReference type="GO" id="GO:0016491">
    <property type="term" value="F:oxidoreductase activity"/>
    <property type="evidence" value="ECO:0007669"/>
    <property type="project" value="UniProtKB-KW"/>
</dbReference>
<keyword evidence="1" id="KW-0560">Oxidoreductase</keyword>
<evidence type="ECO:0000313" key="3">
    <source>
        <dbReference type="Proteomes" id="UP000323707"/>
    </source>
</evidence>
<dbReference type="EMBL" id="VXKE01000023">
    <property type="protein sequence ID" value="KAA8707289.1"/>
    <property type="molecule type" value="Genomic_DNA"/>
</dbReference>
<reference evidence="2 3" key="1">
    <citation type="submission" date="2019-09" db="EMBL/GenBank/DDBJ databases">
        <title>Draft genome sequence of various Type strains from the CCUG.</title>
        <authorList>
            <person name="Pineiro-Iglesias B."/>
            <person name="Tunovic T."/>
            <person name="Unosson C."/>
            <person name="Inganas E."/>
            <person name="Ohlen M."/>
            <person name="Cardew S."/>
            <person name="Jensie-Markopoulos S."/>
            <person name="Salva-Serra F."/>
            <person name="Jaen-Luchoro D."/>
            <person name="Karlsson R."/>
            <person name="Svensson-Stadler L."/>
            <person name="Chun J."/>
            <person name="Moore E."/>
        </authorList>
    </citation>
    <scope>NUCLEOTIDE SEQUENCE [LARGE SCALE GENOMIC DNA]</scope>
    <source>
        <strain evidence="2 3">CCUG 32756T</strain>
    </source>
</reference>
<dbReference type="Gene3D" id="3.20.20.220">
    <property type="match status" value="1"/>
</dbReference>
<comment type="caution">
    <text evidence="2">The sequence shown here is derived from an EMBL/GenBank/DDBJ whole genome shotgun (WGS) entry which is preliminary data.</text>
</comment>
<proteinExistence type="predicted"/>
<dbReference type="SUPFAM" id="SSF51730">
    <property type="entry name" value="FAD-linked oxidoreductase"/>
    <property type="match status" value="1"/>
</dbReference>
<evidence type="ECO:0000256" key="1">
    <source>
        <dbReference type="ARBA" id="ARBA00023002"/>
    </source>
</evidence>
<evidence type="ECO:0000313" key="2">
    <source>
        <dbReference type="EMBL" id="KAA8707289.1"/>
    </source>
</evidence>
<name>A0A5M9QGW3_9HELI</name>
<dbReference type="InterPro" id="IPR029041">
    <property type="entry name" value="FAD-linked_oxidoreductase-like"/>
</dbReference>
<accession>A0A5M9QGW3</accession>
<sequence>MLGAHLDRKIDRAFSKLESGESFLSFELTPLVGVQALAQESLNALKSCALFDSFVCTDSPLARFKPSSVLSSIALQESLQKPCICTISMRDRNSIALCGEILSANAFNLRTFLSLTGDPIKLGNTEAKAVFEDSSTKLNAIINTLNAGLDLTGSALKSTPKRIYNCNVINSYAINPKTIESKMLKKIKSAFIDSSSCSLSALFSQPVYSLESAHILLDSLESANRILGTRVSLVLGFFPVVSYKSVVFLRDKLPGVFIPNSWILRLEKAHKSQNPKSEERKVGLELSRELFESLGTIHNQFHFMTNGSLALAQDVLL</sequence>
<dbReference type="AlphaFoldDB" id="A0A5M9QGW3"/>